<accession>A0A839HLV8</accession>
<keyword evidence="2" id="KW-1185">Reference proteome</keyword>
<dbReference type="GO" id="GO:0005737">
    <property type="term" value="C:cytoplasm"/>
    <property type="evidence" value="ECO:0007669"/>
    <property type="project" value="TreeGrafter"/>
</dbReference>
<dbReference type="PANTHER" id="PTHR48100">
    <property type="entry name" value="BROAD-SPECIFICITY PHOSPHATASE YOR283W-RELATED"/>
    <property type="match status" value="1"/>
</dbReference>
<protein>
    <submittedName>
        <fullName evidence="1">Alpha-ribazole phosphatase family protein</fullName>
    </submittedName>
</protein>
<name>A0A839HLV8_9GAMM</name>
<comment type="caution">
    <text evidence="1">The sequence shown here is derived from an EMBL/GenBank/DDBJ whole genome shotgun (WGS) entry which is preliminary data.</text>
</comment>
<sequence length="204" mass="22899">MPETYIDIIRHGEPRGGKMIRGRDADHSLSELGWQQMWAAVGEYAPWQQIISSPLARCREFACALAAHHQLPLAIEPQLHEIGMGSWEGRQHREIAVTEPAAFIAFYRDPVNYRPPGGESLAALSQRVSGVYDRLIQLYPGKHLLIVAHAVVSRALIGHVLNADAARWYRIQIDFAGVCRIRHDRFGPGIQCVNAERLRVIPAE</sequence>
<evidence type="ECO:0000313" key="1">
    <source>
        <dbReference type="EMBL" id="MBB1126592.1"/>
    </source>
</evidence>
<dbReference type="InterPro" id="IPR029033">
    <property type="entry name" value="His_PPase_superfam"/>
</dbReference>
<dbReference type="RefSeq" id="WP_182584218.1">
    <property type="nucleotide sequence ID" value="NZ_JABVCQ010000021.1"/>
</dbReference>
<dbReference type="AlphaFoldDB" id="A0A839HLV8"/>
<dbReference type="InterPro" id="IPR050275">
    <property type="entry name" value="PGM_Phosphatase"/>
</dbReference>
<evidence type="ECO:0000313" key="2">
    <source>
        <dbReference type="Proteomes" id="UP000548632"/>
    </source>
</evidence>
<dbReference type="Pfam" id="PF00300">
    <property type="entry name" value="His_Phos_1"/>
    <property type="match status" value="1"/>
</dbReference>
<gene>
    <name evidence="1" type="ORF">HUK38_10175</name>
</gene>
<dbReference type="SUPFAM" id="SSF53254">
    <property type="entry name" value="Phosphoglycerate mutase-like"/>
    <property type="match status" value="1"/>
</dbReference>
<dbReference type="GO" id="GO:0016791">
    <property type="term" value="F:phosphatase activity"/>
    <property type="evidence" value="ECO:0007669"/>
    <property type="project" value="TreeGrafter"/>
</dbReference>
<dbReference type="InterPro" id="IPR013078">
    <property type="entry name" value="His_Pase_superF_clade-1"/>
</dbReference>
<dbReference type="PIRSF" id="PIRSF000709">
    <property type="entry name" value="6PFK_2-Ptase"/>
    <property type="match status" value="1"/>
</dbReference>
<dbReference type="CDD" id="cd07067">
    <property type="entry name" value="HP_PGM_like"/>
    <property type="match status" value="1"/>
</dbReference>
<proteinExistence type="predicted"/>
<reference evidence="1 2" key="1">
    <citation type="journal article" date="2020" name="Arch. Microbiol.">
        <title>The genome sequence of the giant phototrophic gammaproteobacterium Thiospirillum jenense gives insight into its physiological properties and phylogenetic relationships.</title>
        <authorList>
            <person name="Imhoff J.F."/>
            <person name="Meyer T.E."/>
            <person name="Kyndt J.A."/>
        </authorList>
    </citation>
    <scope>NUCLEOTIDE SEQUENCE [LARGE SCALE GENOMIC DNA]</scope>
    <source>
        <strain evidence="1 2">DSM 216</strain>
    </source>
</reference>
<dbReference type="Gene3D" id="3.40.50.1240">
    <property type="entry name" value="Phosphoglycerate mutase-like"/>
    <property type="match status" value="1"/>
</dbReference>
<dbReference type="Proteomes" id="UP000548632">
    <property type="component" value="Unassembled WGS sequence"/>
</dbReference>
<organism evidence="1 2">
    <name type="scientific">Thiospirillum jenense</name>
    <dbReference type="NCBI Taxonomy" id="1653858"/>
    <lineage>
        <taxon>Bacteria</taxon>
        <taxon>Pseudomonadati</taxon>
        <taxon>Pseudomonadota</taxon>
        <taxon>Gammaproteobacteria</taxon>
        <taxon>Chromatiales</taxon>
        <taxon>Chromatiaceae</taxon>
        <taxon>Thiospirillum</taxon>
    </lineage>
</organism>
<dbReference type="EMBL" id="JABVCQ010000021">
    <property type="protein sequence ID" value="MBB1126592.1"/>
    <property type="molecule type" value="Genomic_DNA"/>
</dbReference>
<dbReference type="PANTHER" id="PTHR48100:SF1">
    <property type="entry name" value="HISTIDINE PHOSPHATASE FAMILY PROTEIN-RELATED"/>
    <property type="match status" value="1"/>
</dbReference>
<dbReference type="SMART" id="SM00855">
    <property type="entry name" value="PGAM"/>
    <property type="match status" value="1"/>
</dbReference>